<reference evidence="1 2" key="1">
    <citation type="journal article" date="2024" name="Nat. Commun.">
        <title>Phylogenomics reveals the evolutionary origins of lichenization in chlorophyte algae.</title>
        <authorList>
            <person name="Puginier C."/>
            <person name="Libourel C."/>
            <person name="Otte J."/>
            <person name="Skaloud P."/>
            <person name="Haon M."/>
            <person name="Grisel S."/>
            <person name="Petersen M."/>
            <person name="Berrin J.G."/>
            <person name="Delaux P.M."/>
            <person name="Dal Grande F."/>
            <person name="Keller J."/>
        </authorList>
    </citation>
    <scope>NUCLEOTIDE SEQUENCE [LARGE SCALE GENOMIC DNA]</scope>
    <source>
        <strain evidence="1 2">SAG 2036</strain>
    </source>
</reference>
<dbReference type="AlphaFoldDB" id="A0AAW1PBK7"/>
<proteinExistence type="predicted"/>
<protein>
    <submittedName>
        <fullName evidence="1">Uncharacterized protein</fullName>
    </submittedName>
</protein>
<dbReference type="Proteomes" id="UP001465755">
    <property type="component" value="Unassembled WGS sequence"/>
</dbReference>
<name>A0AAW1PBK7_9CHLO</name>
<sequence length="99" mass="11101">MSDLQPPSRFRRLASRFAPAQPAPSPSIQRHGCYDRLQRFQPPQAGRTVKTQATAEGNFRAKPQFRSALEQVSYVTNNKLWDESKQQKGKGLGIGFLGL</sequence>
<gene>
    <name evidence="1" type="ORF">WJX73_002976</name>
</gene>
<comment type="caution">
    <text evidence="1">The sequence shown here is derived from an EMBL/GenBank/DDBJ whole genome shotgun (WGS) entry which is preliminary data.</text>
</comment>
<accession>A0AAW1PBK7</accession>
<organism evidence="1 2">
    <name type="scientific">Symbiochloris irregularis</name>
    <dbReference type="NCBI Taxonomy" id="706552"/>
    <lineage>
        <taxon>Eukaryota</taxon>
        <taxon>Viridiplantae</taxon>
        <taxon>Chlorophyta</taxon>
        <taxon>core chlorophytes</taxon>
        <taxon>Trebouxiophyceae</taxon>
        <taxon>Trebouxiales</taxon>
        <taxon>Trebouxiaceae</taxon>
        <taxon>Symbiochloris</taxon>
    </lineage>
</organism>
<evidence type="ECO:0000313" key="1">
    <source>
        <dbReference type="EMBL" id="KAK9805730.1"/>
    </source>
</evidence>
<keyword evidence="2" id="KW-1185">Reference proteome</keyword>
<dbReference type="EMBL" id="JALJOQ010000042">
    <property type="protein sequence ID" value="KAK9805730.1"/>
    <property type="molecule type" value="Genomic_DNA"/>
</dbReference>
<evidence type="ECO:0000313" key="2">
    <source>
        <dbReference type="Proteomes" id="UP001465755"/>
    </source>
</evidence>